<accession>A0ABQ5MFA0</accession>
<dbReference type="Gene3D" id="1.10.8.290">
    <property type="entry name" value="uncharacterized protein sp1917 domain"/>
    <property type="match status" value="1"/>
</dbReference>
<reference evidence="1" key="1">
    <citation type="submission" date="2022-07" db="EMBL/GenBank/DDBJ databases">
        <title>Taxonomy of Novel Oxalotrophic and Methylotrophic Bacteria.</title>
        <authorList>
            <person name="Sahin N."/>
            <person name="Tani A."/>
        </authorList>
    </citation>
    <scope>NUCLEOTIDE SEQUENCE</scope>
    <source>
        <strain evidence="1">Y10</strain>
    </source>
</reference>
<organism evidence="1 2">
    <name type="scientific">Neptunitalea lumnitzerae</name>
    <dbReference type="NCBI Taxonomy" id="2965509"/>
    <lineage>
        <taxon>Bacteria</taxon>
        <taxon>Pseudomonadati</taxon>
        <taxon>Bacteroidota</taxon>
        <taxon>Flavobacteriia</taxon>
        <taxon>Flavobacteriales</taxon>
        <taxon>Flavobacteriaceae</taxon>
        <taxon>Neptunitalea</taxon>
    </lineage>
</organism>
<dbReference type="Pfam" id="PF09966">
    <property type="entry name" value="DUF2200"/>
    <property type="match status" value="1"/>
</dbReference>
<dbReference type="InterPro" id="IPR014580">
    <property type="entry name" value="UCP033199"/>
</dbReference>
<sequence length="126" mass="14752">MAEVTAEKNEKIAQMNFGSIYPHYLARIEKHNRTKEELDRVILWLTGYNQNTLDSFIAGNGTFGDFFNGAKIHQNAHLIKGVVCGYRIEEIPEEFSLYRDCRRMEKLIDELAKGRKMEKILREEKK</sequence>
<name>A0ABQ5MFA0_9FLAO</name>
<dbReference type="EMBL" id="BRVO01000001">
    <property type="protein sequence ID" value="GLB47996.1"/>
    <property type="molecule type" value="Genomic_DNA"/>
</dbReference>
<evidence type="ECO:0000313" key="2">
    <source>
        <dbReference type="Proteomes" id="UP001143543"/>
    </source>
</evidence>
<keyword evidence="2" id="KW-1185">Reference proteome</keyword>
<comment type="caution">
    <text evidence="1">The sequence shown here is derived from an EMBL/GenBank/DDBJ whole genome shotgun (WGS) entry which is preliminary data.</text>
</comment>
<dbReference type="InterPro" id="IPR023204">
    <property type="entry name" value="SP1917_dom_sf"/>
</dbReference>
<dbReference type="Proteomes" id="UP001143543">
    <property type="component" value="Unassembled WGS sequence"/>
</dbReference>
<proteinExistence type="predicted"/>
<gene>
    <name evidence="1" type="ORF">Y10_03640</name>
</gene>
<protein>
    <recommendedName>
        <fullName evidence="3">DUF2200 domain-containing protein</fullName>
    </recommendedName>
</protein>
<evidence type="ECO:0000313" key="1">
    <source>
        <dbReference type="EMBL" id="GLB47996.1"/>
    </source>
</evidence>
<dbReference type="RefSeq" id="WP_281763655.1">
    <property type="nucleotide sequence ID" value="NZ_BRVO01000001.1"/>
</dbReference>
<evidence type="ECO:0008006" key="3">
    <source>
        <dbReference type="Google" id="ProtNLM"/>
    </source>
</evidence>